<dbReference type="GeneTree" id="ENSGT00940000157252"/>
<name>A0A4W6BS90_LATCA</name>
<reference evidence="5" key="1">
    <citation type="submission" date="2015-09" db="EMBL/GenBank/DDBJ databases">
        <authorList>
            <person name="Sai Rama Sridatta P."/>
        </authorList>
    </citation>
    <scope>NUCLEOTIDE SEQUENCE [LARGE SCALE GENOMIC DNA]</scope>
</reference>
<keyword evidence="2" id="KW-0732">Signal</keyword>
<evidence type="ECO:0000256" key="1">
    <source>
        <dbReference type="SAM" id="MobiDB-lite"/>
    </source>
</evidence>
<dbReference type="PANTHER" id="PTHR10910">
    <property type="entry name" value="EUKARYOTE SPECIFIC DSRNA BINDING PROTEIN"/>
    <property type="match status" value="1"/>
</dbReference>
<evidence type="ECO:0000259" key="3">
    <source>
        <dbReference type="PROSITE" id="PS50141"/>
    </source>
</evidence>
<accession>A0A4W6BS90</accession>
<sequence>MRLPVCLPSGLTCGFLFAGLSSSEVRPAGKAPNVSMNWSSGDGGLEEISTTTGRRKDSGTPSQLCRSSLFARWQRLQQQLYLITTGEAIMGTYCGSKMAAGRYQRALQQFIGALQVGGLGTWLRKPPQLGHLNLLTISSGS</sequence>
<dbReference type="GO" id="GO:0008251">
    <property type="term" value="F:tRNA-specific adenosine deaminase activity"/>
    <property type="evidence" value="ECO:0007669"/>
    <property type="project" value="TreeGrafter"/>
</dbReference>
<evidence type="ECO:0000256" key="2">
    <source>
        <dbReference type="SAM" id="SignalP"/>
    </source>
</evidence>
<dbReference type="AlphaFoldDB" id="A0A4W6BS90"/>
<organism evidence="4 5">
    <name type="scientific">Lates calcarifer</name>
    <name type="common">Barramundi</name>
    <name type="synonym">Holocentrus calcarifer</name>
    <dbReference type="NCBI Taxonomy" id="8187"/>
    <lineage>
        <taxon>Eukaryota</taxon>
        <taxon>Metazoa</taxon>
        <taxon>Chordata</taxon>
        <taxon>Craniata</taxon>
        <taxon>Vertebrata</taxon>
        <taxon>Euteleostomi</taxon>
        <taxon>Actinopterygii</taxon>
        <taxon>Neopterygii</taxon>
        <taxon>Teleostei</taxon>
        <taxon>Neoteleostei</taxon>
        <taxon>Acanthomorphata</taxon>
        <taxon>Carangaria</taxon>
        <taxon>Carangaria incertae sedis</taxon>
        <taxon>Centropomidae</taxon>
        <taxon>Lates</taxon>
    </lineage>
</organism>
<feature type="chain" id="PRO_5021203419" evidence="2">
    <location>
        <begin position="23"/>
        <end position="141"/>
    </location>
</feature>
<feature type="region of interest" description="Disordered" evidence="1">
    <location>
        <begin position="42"/>
        <end position="61"/>
    </location>
</feature>
<dbReference type="GO" id="GO:0005730">
    <property type="term" value="C:nucleolus"/>
    <property type="evidence" value="ECO:0007669"/>
    <property type="project" value="TreeGrafter"/>
</dbReference>
<dbReference type="GO" id="GO:0003726">
    <property type="term" value="F:double-stranded RNA adenosine deaminase activity"/>
    <property type="evidence" value="ECO:0007669"/>
    <property type="project" value="TreeGrafter"/>
</dbReference>
<dbReference type="PROSITE" id="PS50141">
    <property type="entry name" value="A_DEAMIN_EDITASE"/>
    <property type="match status" value="1"/>
</dbReference>
<dbReference type="Proteomes" id="UP000314980">
    <property type="component" value="Unassembled WGS sequence"/>
</dbReference>
<dbReference type="GO" id="GO:0005737">
    <property type="term" value="C:cytoplasm"/>
    <property type="evidence" value="ECO:0007669"/>
    <property type="project" value="TreeGrafter"/>
</dbReference>
<dbReference type="Pfam" id="PF02137">
    <property type="entry name" value="A_deamin"/>
    <property type="match status" value="1"/>
</dbReference>
<dbReference type="PANTHER" id="PTHR10910:SF17">
    <property type="entry name" value="DOUBLE-STRANDED RNA-SPECIFIC EDITASE B2"/>
    <property type="match status" value="1"/>
</dbReference>
<dbReference type="GO" id="GO:0003725">
    <property type="term" value="F:double-stranded RNA binding"/>
    <property type="evidence" value="ECO:0007669"/>
    <property type="project" value="TreeGrafter"/>
</dbReference>
<evidence type="ECO:0000313" key="5">
    <source>
        <dbReference type="Proteomes" id="UP000314980"/>
    </source>
</evidence>
<dbReference type="Ensembl" id="ENSLCAT00010002299.1">
    <property type="protein sequence ID" value="ENSLCAP00010002213.1"/>
    <property type="gene ID" value="ENSLCAG00010001249.1"/>
</dbReference>
<evidence type="ECO:0000313" key="4">
    <source>
        <dbReference type="Ensembl" id="ENSLCAP00010002213.1"/>
    </source>
</evidence>
<dbReference type="GO" id="GO:0006382">
    <property type="term" value="P:adenosine to inosine editing"/>
    <property type="evidence" value="ECO:0007669"/>
    <property type="project" value="TreeGrafter"/>
</dbReference>
<keyword evidence="5" id="KW-1185">Reference proteome</keyword>
<protein>
    <submittedName>
        <fullName evidence="4">Adenosine deaminase RNA specific B2 (inactive)</fullName>
    </submittedName>
</protein>
<feature type="signal peptide" evidence="2">
    <location>
        <begin position="1"/>
        <end position="22"/>
    </location>
</feature>
<proteinExistence type="predicted"/>
<reference evidence="4" key="3">
    <citation type="submission" date="2025-09" db="UniProtKB">
        <authorList>
            <consortium name="Ensembl"/>
        </authorList>
    </citation>
    <scope>IDENTIFICATION</scope>
</reference>
<dbReference type="GO" id="GO:0006396">
    <property type="term" value="P:RNA processing"/>
    <property type="evidence" value="ECO:0007669"/>
    <property type="project" value="InterPro"/>
</dbReference>
<feature type="domain" description="A to I editase" evidence="3">
    <location>
        <begin position="26"/>
        <end position="132"/>
    </location>
</feature>
<gene>
    <name evidence="4" type="primary">ADARB2</name>
</gene>
<dbReference type="InterPro" id="IPR002466">
    <property type="entry name" value="A_deamin"/>
</dbReference>
<reference evidence="4" key="2">
    <citation type="submission" date="2025-08" db="UniProtKB">
        <authorList>
            <consortium name="Ensembl"/>
        </authorList>
    </citation>
    <scope>IDENTIFICATION</scope>
</reference>